<dbReference type="InterPro" id="IPR011990">
    <property type="entry name" value="TPR-like_helical_dom_sf"/>
</dbReference>
<dbReference type="PANTHER" id="PTHR21666:SF270">
    <property type="entry name" value="MUREIN HYDROLASE ACTIVATOR ENVC"/>
    <property type="match status" value="1"/>
</dbReference>
<dbReference type="SUPFAM" id="SSF48452">
    <property type="entry name" value="TPR-like"/>
    <property type="match status" value="1"/>
</dbReference>
<organism evidence="2 3">
    <name type="scientific">Leptospira kobayashii</name>
    <dbReference type="NCBI Taxonomy" id="1917830"/>
    <lineage>
        <taxon>Bacteria</taxon>
        <taxon>Pseudomonadati</taxon>
        <taxon>Spirochaetota</taxon>
        <taxon>Spirochaetia</taxon>
        <taxon>Leptospirales</taxon>
        <taxon>Leptospiraceae</taxon>
        <taxon>Leptospira</taxon>
    </lineage>
</organism>
<sequence>MLFRSLFFFFLITSNGYAESISEHWSKIEKKTKAEDWEGAKTPVADAISEYPTERDFRITEAWVWRNSGNPEESSKRIRKALVQWPADASLKEQLAYSYLEPADEELKKENPKQAIELANKAVLLLPDNEWANLILAYSWQKLNPEKAIPYFEKAAKLNPSNEYTIPNLGYSYQLLVESWIKNKEDGKISKIFPTIKNYSELPAKQGVGFLKTWNSIVDTTEDFGPLIDFLKNKIVKYPDDIELKILCGSVLNKLNMKQRRSDPTLADSTQKESNLFLREGMELFEKQNPNRPSFIGAKLPLNGKIIVAAAFDGGGTHSGFEKYSYDFLHVDENHSTLRPNTQGSKNSDYYTFGESIYAVDEGVILATKNGFPDNPVPGKISFAPGNDLQILHDNGLISHYAHIKNGSIKVKKGQRVKRGEKIAEVGNSGMSYGPHLHFTIVTKDWTSVYYEWEPLKIKTPDQIIFGSQPLEKNWVIEK</sequence>
<dbReference type="Proteomes" id="UP000245263">
    <property type="component" value="Chromosome 1"/>
</dbReference>
<dbReference type="InterPro" id="IPR016047">
    <property type="entry name" value="M23ase_b-sheet_dom"/>
</dbReference>
<proteinExistence type="predicted"/>
<dbReference type="Gene3D" id="2.70.70.10">
    <property type="entry name" value="Glucose Permease (Domain IIA)"/>
    <property type="match status" value="1"/>
</dbReference>
<dbReference type="EMBL" id="AP025028">
    <property type="protein sequence ID" value="BDA77162.1"/>
    <property type="molecule type" value="Genomic_DNA"/>
</dbReference>
<dbReference type="InterPro" id="IPR011055">
    <property type="entry name" value="Dup_hybrid_motif"/>
</dbReference>
<dbReference type="Gene3D" id="1.25.40.10">
    <property type="entry name" value="Tetratricopeptide repeat domain"/>
    <property type="match status" value="1"/>
</dbReference>
<gene>
    <name evidence="2" type="ORF">LPTSP3_g00920</name>
</gene>
<dbReference type="SUPFAM" id="SSF51261">
    <property type="entry name" value="Duplicated hybrid motif"/>
    <property type="match status" value="1"/>
</dbReference>
<name>A0ABN6K896_9LEPT</name>
<dbReference type="InterPro" id="IPR050570">
    <property type="entry name" value="Cell_wall_metabolism_enzyme"/>
</dbReference>
<dbReference type="RefSeq" id="WP_109021774.1">
    <property type="nucleotide sequence ID" value="NZ_AP025028.1"/>
</dbReference>
<feature type="domain" description="M23ase beta-sheet core" evidence="1">
    <location>
        <begin position="354"/>
        <end position="444"/>
    </location>
</feature>
<dbReference type="PANTHER" id="PTHR21666">
    <property type="entry name" value="PEPTIDASE-RELATED"/>
    <property type="match status" value="1"/>
</dbReference>
<reference evidence="2 3" key="1">
    <citation type="submission" date="2021-08" db="EMBL/GenBank/DDBJ databases">
        <title>Complete genome sequence of Leptospira kobayashii strain E30.</title>
        <authorList>
            <person name="Nakao R."/>
            <person name="Nakamura S."/>
            <person name="Masuzawa T."/>
            <person name="Koizumi N."/>
        </authorList>
    </citation>
    <scope>NUCLEOTIDE SEQUENCE [LARGE SCALE GENOMIC DNA]</scope>
    <source>
        <strain evidence="2 3">E30</strain>
    </source>
</reference>
<keyword evidence="3" id="KW-1185">Reference proteome</keyword>
<evidence type="ECO:0000259" key="1">
    <source>
        <dbReference type="Pfam" id="PF01551"/>
    </source>
</evidence>
<evidence type="ECO:0000313" key="2">
    <source>
        <dbReference type="EMBL" id="BDA77162.1"/>
    </source>
</evidence>
<dbReference type="Pfam" id="PF01551">
    <property type="entry name" value="Peptidase_M23"/>
    <property type="match status" value="1"/>
</dbReference>
<dbReference type="CDD" id="cd12797">
    <property type="entry name" value="M23_peptidase"/>
    <property type="match status" value="1"/>
</dbReference>
<evidence type="ECO:0000313" key="3">
    <source>
        <dbReference type="Proteomes" id="UP000245263"/>
    </source>
</evidence>
<protein>
    <recommendedName>
        <fullName evidence="1">M23ase beta-sheet core domain-containing protein</fullName>
    </recommendedName>
</protein>
<accession>A0ABN6K896</accession>